<dbReference type="InterPro" id="IPR011990">
    <property type="entry name" value="TPR-like_helical_dom_sf"/>
</dbReference>
<keyword evidence="2 4" id="KW-0863">Zinc-finger</keyword>
<dbReference type="InterPro" id="IPR046341">
    <property type="entry name" value="SET_dom_sf"/>
</dbReference>
<dbReference type="Gene3D" id="6.10.140.2220">
    <property type="match status" value="1"/>
</dbReference>
<keyword evidence="8" id="KW-1185">Reference proteome</keyword>
<dbReference type="HOGENOM" id="CLU_018406_2_0_1"/>
<dbReference type="eggNOG" id="KOG2084">
    <property type="taxonomic scope" value="Eukaryota"/>
</dbReference>
<dbReference type="STRING" id="43151.W5JIU8"/>
<evidence type="ECO:0000313" key="7">
    <source>
        <dbReference type="EnsemblMetazoa" id="ADAC005581-PA"/>
    </source>
</evidence>
<evidence type="ECO:0000259" key="5">
    <source>
        <dbReference type="PROSITE" id="PS50865"/>
    </source>
</evidence>
<gene>
    <name evidence="6" type="ORF">AND_005581</name>
</gene>
<accession>W5JIU8</accession>
<evidence type="ECO:0000313" key="6">
    <source>
        <dbReference type="EMBL" id="ETN62719.1"/>
    </source>
</evidence>
<evidence type="ECO:0000313" key="8">
    <source>
        <dbReference type="Proteomes" id="UP000000673"/>
    </source>
</evidence>
<name>W5JIU8_ANODA</name>
<dbReference type="SUPFAM" id="SSF144232">
    <property type="entry name" value="HIT/MYND zinc finger-like"/>
    <property type="match status" value="1"/>
</dbReference>
<dbReference type="VEuPathDB" id="VectorBase:ADAC005581"/>
<keyword evidence="3" id="KW-0862">Zinc</keyword>
<dbReference type="Gene3D" id="1.10.220.160">
    <property type="match status" value="1"/>
</dbReference>
<evidence type="ECO:0000256" key="1">
    <source>
        <dbReference type="ARBA" id="ARBA00022723"/>
    </source>
</evidence>
<dbReference type="GO" id="GO:0008270">
    <property type="term" value="F:zinc ion binding"/>
    <property type="evidence" value="ECO:0007669"/>
    <property type="project" value="UniProtKB-KW"/>
</dbReference>
<dbReference type="GO" id="GO:0005634">
    <property type="term" value="C:nucleus"/>
    <property type="evidence" value="ECO:0007669"/>
    <property type="project" value="TreeGrafter"/>
</dbReference>
<feature type="domain" description="MYND-type" evidence="5">
    <location>
        <begin position="31"/>
        <end position="68"/>
    </location>
</feature>
<reference evidence="7" key="4">
    <citation type="submission" date="2015-06" db="UniProtKB">
        <authorList>
            <consortium name="EnsemblMetazoa"/>
        </authorList>
    </citation>
    <scope>IDENTIFICATION</scope>
</reference>
<dbReference type="InterPro" id="IPR050869">
    <property type="entry name" value="H3K4_H4K5_MeTrfase"/>
</dbReference>
<evidence type="ECO:0000256" key="4">
    <source>
        <dbReference type="PROSITE-ProRule" id="PRU00134"/>
    </source>
</evidence>
<dbReference type="FunCoup" id="W5JIU8">
    <property type="interactions" value="633"/>
</dbReference>
<dbReference type="Proteomes" id="UP000000673">
    <property type="component" value="Unassembled WGS sequence"/>
</dbReference>
<dbReference type="OMA" id="LHMKLGK"/>
<dbReference type="PANTHER" id="PTHR12197:SF251">
    <property type="entry name" value="EG:BACR7C10.4 PROTEIN"/>
    <property type="match status" value="1"/>
</dbReference>
<dbReference type="Gene3D" id="2.170.270.10">
    <property type="entry name" value="SET domain"/>
    <property type="match status" value="1"/>
</dbReference>
<reference evidence="6" key="2">
    <citation type="submission" date="2010-05" db="EMBL/GenBank/DDBJ databases">
        <authorList>
            <person name="Almeida L.G."/>
            <person name="Nicolas M.F."/>
            <person name="Souza R.C."/>
            <person name="Vasconcelos A.T.R."/>
        </authorList>
    </citation>
    <scope>NUCLEOTIDE SEQUENCE</scope>
</reference>
<reference evidence="6" key="3">
    <citation type="journal article" date="2013" name="Nucleic Acids Res.">
        <title>The genome of Anopheles darlingi, the main neotropical malaria vector.</title>
        <authorList>
            <person name="Marinotti O."/>
            <person name="Cerqueira G.C."/>
            <person name="de Almeida L.G."/>
            <person name="Ferro M.I."/>
            <person name="Loreto E.L."/>
            <person name="Zaha A."/>
            <person name="Teixeira S.M."/>
            <person name="Wespiser A.R."/>
            <person name="Almeida E Silva A."/>
            <person name="Schlindwein A.D."/>
            <person name="Pacheco A.C."/>
            <person name="Silva A.L."/>
            <person name="Graveley B.R."/>
            <person name="Walenz B.P."/>
            <person name="Lima Bde A."/>
            <person name="Ribeiro C.A."/>
            <person name="Nunes-Silva C.G."/>
            <person name="de Carvalho C.R."/>
            <person name="Soares C.M."/>
            <person name="de Menezes C.B."/>
            <person name="Matiolli C."/>
            <person name="Caffrey D."/>
            <person name="Araujo D.A."/>
            <person name="de Oliveira D.M."/>
            <person name="Golenbock D."/>
            <person name="Grisard E.C."/>
            <person name="Fantinatti-Garboggini F."/>
            <person name="de Carvalho F.M."/>
            <person name="Barcellos F.G."/>
            <person name="Prosdocimi F."/>
            <person name="May G."/>
            <person name="Azevedo Junior G.M."/>
            <person name="Guimaraes G.M."/>
            <person name="Goldman G.H."/>
            <person name="Padilha I.Q."/>
            <person name="Batista Jda S."/>
            <person name="Ferro J.A."/>
            <person name="Ribeiro J.M."/>
            <person name="Fietto J.L."/>
            <person name="Dabbas K.M."/>
            <person name="Cerdeira L."/>
            <person name="Agnez-Lima L.F."/>
            <person name="Brocchi M."/>
            <person name="de Carvalho M.O."/>
            <person name="Teixeira Mde M."/>
            <person name="Diniz Maia Mde M."/>
            <person name="Goldman M.H."/>
            <person name="Cruz Schneider M.P."/>
            <person name="Felipe M.S."/>
            <person name="Hungria M."/>
            <person name="Nicolas M.F."/>
            <person name="Pereira M."/>
            <person name="Montes M.A."/>
            <person name="Cantao M.E."/>
            <person name="Vincentz M."/>
            <person name="Rafael M.S."/>
            <person name="Silverman N."/>
            <person name="Stoco P.H."/>
            <person name="Souza R.C."/>
            <person name="Vicentini R."/>
            <person name="Gazzinelli R.T."/>
            <person name="Neves Rde O."/>
            <person name="Silva R."/>
            <person name="Astolfi-Filho S."/>
            <person name="Maciel T.E."/>
            <person name="Urmenyi T.P."/>
            <person name="Tadei W.P."/>
            <person name="Camargo E.P."/>
            <person name="de Vasconcelos A.T."/>
        </authorList>
    </citation>
    <scope>NUCLEOTIDE SEQUENCE</scope>
</reference>
<evidence type="ECO:0000256" key="2">
    <source>
        <dbReference type="ARBA" id="ARBA00022771"/>
    </source>
</evidence>
<evidence type="ECO:0000256" key="3">
    <source>
        <dbReference type="ARBA" id="ARBA00022833"/>
    </source>
</evidence>
<dbReference type="SUPFAM" id="SSF82199">
    <property type="entry name" value="SET domain"/>
    <property type="match status" value="1"/>
</dbReference>
<protein>
    <submittedName>
        <fullName evidence="6">Buzidau</fullName>
    </submittedName>
</protein>
<dbReference type="InterPro" id="IPR002893">
    <property type="entry name" value="Znf_MYND"/>
</dbReference>
<dbReference type="PROSITE" id="PS50865">
    <property type="entry name" value="ZF_MYND_2"/>
    <property type="match status" value="1"/>
</dbReference>
<organism evidence="6">
    <name type="scientific">Anopheles darlingi</name>
    <name type="common">Mosquito</name>
    <dbReference type="NCBI Taxonomy" id="43151"/>
    <lineage>
        <taxon>Eukaryota</taxon>
        <taxon>Metazoa</taxon>
        <taxon>Ecdysozoa</taxon>
        <taxon>Arthropoda</taxon>
        <taxon>Hexapoda</taxon>
        <taxon>Insecta</taxon>
        <taxon>Pterygota</taxon>
        <taxon>Neoptera</taxon>
        <taxon>Endopterygota</taxon>
        <taxon>Diptera</taxon>
        <taxon>Nematocera</taxon>
        <taxon>Culicoidea</taxon>
        <taxon>Culicidae</taxon>
        <taxon>Anophelinae</taxon>
        <taxon>Anopheles</taxon>
    </lineage>
</organism>
<dbReference type="PANTHER" id="PTHR12197">
    <property type="entry name" value="HISTONE-LYSINE N-METHYLTRANSFERASE SMYD"/>
    <property type="match status" value="1"/>
</dbReference>
<dbReference type="EMBL" id="ADMH02001374">
    <property type="protein sequence ID" value="ETN62719.1"/>
    <property type="molecule type" value="Genomic_DNA"/>
</dbReference>
<dbReference type="Gene3D" id="1.25.40.970">
    <property type="match status" value="1"/>
</dbReference>
<sequence>MKKLLHKRGDLILQEQPFAYVLLPQFRHERCDRCFKLGKVLKCSGCLYVRYCNRACQQEAWPDHQAECEKLKLLPATLVVPSAALMLARIIRRLQKGGDFCKGYYTDKLYRRFNDLMPHEEDIRKDVKRIEHFHTLNVVLQRLLDEPAIPPRDELLRIFGKMCINSFNVCDDEMNSIGTGMYLGASILDHSCRPNAVATFVGEQLQLRLLEDFAGPELDFSRIFISYIDLIDPSDTRREQLSERYYFRCECVRCRDEAERELMGAAACQNRKCDEPIRDGQTLCSACEAPFDQSARDRFDEVTSFTRDRLAEMKDVAYFDVCRLCLEKQSGVLHPLNAQHIKTLDYAFDSAIKLEKWEAALRYGAGAVAGYRRYSPSNPLLGLMLANIGKIQLYLGDAKTALSSLHEADKILRVTHGEQHDLYKDQLVPLLCDAAQQYELSQRGVVAKPQGRVRK</sequence>
<keyword evidence="1" id="KW-0479">Metal-binding</keyword>
<dbReference type="Gene3D" id="1.25.40.10">
    <property type="entry name" value="Tetratricopeptide repeat domain"/>
    <property type="match status" value="1"/>
</dbReference>
<reference evidence="6 8" key="1">
    <citation type="journal article" date="2010" name="BMC Genomics">
        <title>Combination of measures distinguishes pre-miRNAs from other stem-loops in the genome of the newly sequenced Anopheles darlingi.</title>
        <authorList>
            <person name="Mendes N.D."/>
            <person name="Freitas A.T."/>
            <person name="Vasconcelos A.T."/>
            <person name="Sagot M.F."/>
        </authorList>
    </citation>
    <scope>NUCLEOTIDE SEQUENCE</scope>
</reference>
<dbReference type="VEuPathDB" id="VectorBase:ADAR2_005739"/>
<dbReference type="Pfam" id="PF01753">
    <property type="entry name" value="zf-MYND"/>
    <property type="match status" value="1"/>
</dbReference>
<dbReference type="AlphaFoldDB" id="W5JIU8"/>
<dbReference type="EnsemblMetazoa" id="ADAC005581-RA">
    <property type="protein sequence ID" value="ADAC005581-PA"/>
    <property type="gene ID" value="ADAC005581"/>
</dbReference>
<proteinExistence type="predicted"/>